<organism evidence="1 2">
    <name type="scientific">Tanacetum coccineum</name>
    <dbReference type="NCBI Taxonomy" id="301880"/>
    <lineage>
        <taxon>Eukaryota</taxon>
        <taxon>Viridiplantae</taxon>
        <taxon>Streptophyta</taxon>
        <taxon>Embryophyta</taxon>
        <taxon>Tracheophyta</taxon>
        <taxon>Spermatophyta</taxon>
        <taxon>Magnoliopsida</taxon>
        <taxon>eudicotyledons</taxon>
        <taxon>Gunneridae</taxon>
        <taxon>Pentapetalae</taxon>
        <taxon>asterids</taxon>
        <taxon>campanulids</taxon>
        <taxon>Asterales</taxon>
        <taxon>Asteraceae</taxon>
        <taxon>Asteroideae</taxon>
        <taxon>Anthemideae</taxon>
        <taxon>Anthemidinae</taxon>
        <taxon>Tanacetum</taxon>
    </lineage>
</organism>
<reference evidence="1" key="1">
    <citation type="journal article" date="2022" name="Int. J. Mol. Sci.">
        <title>Draft Genome of Tanacetum Coccineum: Genomic Comparison of Closely Related Tanacetum-Family Plants.</title>
        <authorList>
            <person name="Yamashiro T."/>
            <person name="Shiraishi A."/>
            <person name="Nakayama K."/>
            <person name="Satake H."/>
        </authorList>
    </citation>
    <scope>NUCLEOTIDE SEQUENCE</scope>
</reference>
<comment type="caution">
    <text evidence="1">The sequence shown here is derived from an EMBL/GenBank/DDBJ whole genome shotgun (WGS) entry which is preliminary data.</text>
</comment>
<gene>
    <name evidence="1" type="ORF">Tco_0877118</name>
</gene>
<dbReference type="EMBL" id="BQNB010013635">
    <property type="protein sequence ID" value="GJT18412.1"/>
    <property type="molecule type" value="Genomic_DNA"/>
</dbReference>
<keyword evidence="2" id="KW-1185">Reference proteome</keyword>
<sequence>MISASCGPMLSLPIPTAALRNQSPMEQSGMVMDLQVLIPVLNQSQRLPNRMAPVELNELKDSYRRIVGRMAFLNPCSPWGGTRLILLEEGWEACAV</sequence>
<name>A0ABQ5BWU8_9ASTR</name>
<accession>A0ABQ5BWU8</accession>
<evidence type="ECO:0000313" key="1">
    <source>
        <dbReference type="EMBL" id="GJT18412.1"/>
    </source>
</evidence>
<reference evidence="1" key="2">
    <citation type="submission" date="2022-01" db="EMBL/GenBank/DDBJ databases">
        <authorList>
            <person name="Yamashiro T."/>
            <person name="Shiraishi A."/>
            <person name="Satake H."/>
            <person name="Nakayama K."/>
        </authorList>
    </citation>
    <scope>NUCLEOTIDE SEQUENCE</scope>
</reference>
<evidence type="ECO:0000313" key="2">
    <source>
        <dbReference type="Proteomes" id="UP001151760"/>
    </source>
</evidence>
<dbReference type="Proteomes" id="UP001151760">
    <property type="component" value="Unassembled WGS sequence"/>
</dbReference>
<protein>
    <submittedName>
        <fullName evidence="1">Uncharacterized protein</fullName>
    </submittedName>
</protein>
<proteinExistence type="predicted"/>